<sequence length="172" mass="20713">MSNNTKRWQNIDFEKLVGLLLPTFLRKRKMLAWLRMWVAPLKSLHYDFFQKRNALNGDLYRLAHNGQVCYLRKMLNDNFDPEKRRIRILDGNKFRRKYIYTRGENKPIYLGKMYLRGRSDYADTGVDFIVEIPKEVSELHRTEQNGAERFYAIEAYVDFYRLAGKRYKIVSN</sequence>
<organism evidence="1 3">
    <name type="scientific">Capnocytophaga catalasegens</name>
    <dbReference type="NCBI Taxonomy" id="1004260"/>
    <lineage>
        <taxon>Bacteria</taxon>
        <taxon>Pseudomonadati</taxon>
        <taxon>Bacteroidota</taxon>
        <taxon>Flavobacteriia</taxon>
        <taxon>Flavobacteriales</taxon>
        <taxon>Flavobacteriaceae</taxon>
        <taxon>Capnocytophaga</taxon>
    </lineage>
</organism>
<dbReference type="RefSeq" id="WP_264846294.1">
    <property type="nucleotide sequence ID" value="NZ_BPMA01000019.1"/>
</dbReference>
<dbReference type="AlphaFoldDB" id="A0AAV5B0E7"/>
<evidence type="ECO:0000313" key="4">
    <source>
        <dbReference type="Proteomes" id="UP001208692"/>
    </source>
</evidence>
<protein>
    <recommendedName>
        <fullName evidence="5">CYTH domain-containing protein</fullName>
    </recommendedName>
</protein>
<evidence type="ECO:0000313" key="2">
    <source>
        <dbReference type="EMBL" id="GJM54204.1"/>
    </source>
</evidence>
<evidence type="ECO:0000313" key="1">
    <source>
        <dbReference type="EMBL" id="GJM51396.1"/>
    </source>
</evidence>
<dbReference type="Proteomes" id="UP001208692">
    <property type="component" value="Unassembled WGS sequence"/>
</dbReference>
<accession>A0AAV5B0E7</accession>
<dbReference type="EMBL" id="BQKA01000053">
    <property type="protein sequence ID" value="GJM51396.1"/>
    <property type="molecule type" value="Genomic_DNA"/>
</dbReference>
<comment type="caution">
    <text evidence="1">The sequence shown here is derived from an EMBL/GenBank/DDBJ whole genome shotgun (WGS) entry which is preliminary data.</text>
</comment>
<evidence type="ECO:0000313" key="3">
    <source>
        <dbReference type="Proteomes" id="UP001207736"/>
    </source>
</evidence>
<evidence type="ECO:0008006" key="5">
    <source>
        <dbReference type="Google" id="ProtNLM"/>
    </source>
</evidence>
<dbReference type="EMBL" id="BQKB01000071">
    <property type="protein sequence ID" value="GJM54204.1"/>
    <property type="molecule type" value="Genomic_DNA"/>
</dbReference>
<proteinExistence type="predicted"/>
<keyword evidence="4" id="KW-1185">Reference proteome</keyword>
<reference evidence="1 4" key="1">
    <citation type="submission" date="2021-11" db="EMBL/GenBank/DDBJ databases">
        <title>Draft genome sequence of Capnocytophaga sp. strain KC07075 isolated from cat oral cavity.</title>
        <authorList>
            <person name="Suzuki M."/>
            <person name="Imaoka K."/>
            <person name="Kimura M."/>
            <person name="Morikawa S."/>
            <person name="Maeda K."/>
        </authorList>
    </citation>
    <scope>NUCLEOTIDE SEQUENCE</scope>
    <source>
        <strain evidence="1">KC07075</strain>
        <strain evidence="2 4">KC07079</strain>
    </source>
</reference>
<name>A0AAV5B0E7_9FLAO</name>
<gene>
    <name evidence="1" type="ORF">RCZ15_23690</name>
    <name evidence="2" type="ORF">RCZ16_25200</name>
</gene>
<dbReference type="Proteomes" id="UP001207736">
    <property type="component" value="Unassembled WGS sequence"/>
</dbReference>